<dbReference type="Gene3D" id="2.130.10.10">
    <property type="entry name" value="YVTN repeat-like/Quinoprotein amine dehydrogenase"/>
    <property type="match status" value="3"/>
</dbReference>
<evidence type="ECO:0000256" key="6">
    <source>
        <dbReference type="ARBA" id="ARBA00023163"/>
    </source>
</evidence>
<evidence type="ECO:0000313" key="9">
    <source>
        <dbReference type="Proteomes" id="UP000504629"/>
    </source>
</evidence>
<dbReference type="InterPro" id="IPR015943">
    <property type="entry name" value="WD40/YVTN_repeat-like_dom_sf"/>
</dbReference>
<dbReference type="Pfam" id="PF23869">
    <property type="entry name" value="Beta-prop_WDR75_1st"/>
    <property type="match status" value="1"/>
</dbReference>
<dbReference type="KEGG" id="bman:114252645"/>
<proteinExistence type="predicted"/>
<evidence type="ECO:0000256" key="5">
    <source>
        <dbReference type="ARBA" id="ARBA00022737"/>
    </source>
</evidence>
<dbReference type="GO" id="GO:0006364">
    <property type="term" value="P:rRNA processing"/>
    <property type="evidence" value="ECO:0007669"/>
    <property type="project" value="UniProtKB-KW"/>
</dbReference>
<dbReference type="GO" id="GO:2000234">
    <property type="term" value="P:positive regulation of rRNA processing"/>
    <property type="evidence" value="ECO:0007669"/>
    <property type="project" value="TreeGrafter"/>
</dbReference>
<feature type="domain" description="WD repeat-containing protein 75 second beta-propeller" evidence="8">
    <location>
        <begin position="355"/>
        <end position="501"/>
    </location>
</feature>
<dbReference type="AlphaFoldDB" id="A0A6J2KS66"/>
<evidence type="ECO:0000256" key="3">
    <source>
        <dbReference type="ARBA" id="ARBA00022552"/>
    </source>
</evidence>
<keyword evidence="9" id="KW-1185">Reference proteome</keyword>
<dbReference type="SMART" id="SM00320">
    <property type="entry name" value="WD40"/>
    <property type="match status" value="4"/>
</dbReference>
<accession>A0A6J2KS66</accession>
<evidence type="ECO:0000256" key="2">
    <source>
        <dbReference type="ARBA" id="ARBA00022517"/>
    </source>
</evidence>
<protein>
    <submittedName>
        <fullName evidence="10">WD repeat-containing protein 75</fullName>
    </submittedName>
</protein>
<keyword evidence="3" id="KW-0698">rRNA processing</keyword>
<keyword evidence="5" id="KW-0677">Repeat</keyword>
<evidence type="ECO:0000313" key="10">
    <source>
        <dbReference type="RefSeq" id="XP_028043014.1"/>
    </source>
</evidence>
<keyword evidence="7" id="KW-0539">Nucleus</keyword>
<dbReference type="GeneID" id="114252645"/>
<evidence type="ECO:0000256" key="1">
    <source>
        <dbReference type="ARBA" id="ARBA00004604"/>
    </source>
</evidence>
<keyword evidence="4" id="KW-0853">WD repeat</keyword>
<dbReference type="PANTHER" id="PTHR44215">
    <property type="entry name" value="WD REPEAT-CONTAINING PROTEIN 75"/>
    <property type="match status" value="1"/>
</dbReference>
<dbReference type="SUPFAM" id="SSF69322">
    <property type="entry name" value="Tricorn protease domain 2"/>
    <property type="match status" value="1"/>
</dbReference>
<dbReference type="Pfam" id="PF23769">
    <property type="entry name" value="Beta-prop_WDR75_2nd"/>
    <property type="match status" value="2"/>
</dbReference>
<keyword evidence="2" id="KW-0690">Ribosome biogenesis</keyword>
<feature type="domain" description="WD repeat-containing protein 75 second beta-propeller" evidence="8">
    <location>
        <begin position="578"/>
        <end position="702"/>
    </location>
</feature>
<dbReference type="InterPro" id="IPR053826">
    <property type="entry name" value="WDR75"/>
</dbReference>
<dbReference type="GO" id="GO:0003723">
    <property type="term" value="F:RNA binding"/>
    <property type="evidence" value="ECO:0007669"/>
    <property type="project" value="InterPro"/>
</dbReference>
<dbReference type="InterPro" id="IPR057644">
    <property type="entry name" value="Beta-prop_WDR75_2nd"/>
</dbReference>
<evidence type="ECO:0000259" key="8">
    <source>
        <dbReference type="Pfam" id="PF23769"/>
    </source>
</evidence>
<dbReference type="SUPFAM" id="SSF82171">
    <property type="entry name" value="DPP6 N-terminal domain-like"/>
    <property type="match status" value="1"/>
</dbReference>
<evidence type="ECO:0000256" key="4">
    <source>
        <dbReference type="ARBA" id="ARBA00022574"/>
    </source>
</evidence>
<dbReference type="OrthoDB" id="4096at2759"/>
<dbReference type="RefSeq" id="XP_028043014.1">
    <property type="nucleotide sequence ID" value="XM_028187213.1"/>
</dbReference>
<dbReference type="Proteomes" id="UP000504629">
    <property type="component" value="Unplaced"/>
</dbReference>
<dbReference type="GO" id="GO:0045943">
    <property type="term" value="P:positive regulation of transcription by RNA polymerase I"/>
    <property type="evidence" value="ECO:0007669"/>
    <property type="project" value="InterPro"/>
</dbReference>
<gene>
    <name evidence="10" type="primary">LOC114252645</name>
</gene>
<dbReference type="PANTHER" id="PTHR44215:SF1">
    <property type="entry name" value="WD REPEAT-CONTAINING PROTEIN 75"/>
    <property type="match status" value="1"/>
</dbReference>
<reference evidence="10" key="1">
    <citation type="submission" date="2025-08" db="UniProtKB">
        <authorList>
            <consortium name="RefSeq"/>
        </authorList>
    </citation>
    <scope>IDENTIFICATION</scope>
    <source>
        <tissue evidence="10">Silk gland</tissue>
    </source>
</reference>
<organism evidence="9 10">
    <name type="scientific">Bombyx mandarina</name>
    <name type="common">Wild silk moth</name>
    <name type="synonym">Wild silkworm</name>
    <dbReference type="NCBI Taxonomy" id="7092"/>
    <lineage>
        <taxon>Eukaryota</taxon>
        <taxon>Metazoa</taxon>
        <taxon>Ecdysozoa</taxon>
        <taxon>Arthropoda</taxon>
        <taxon>Hexapoda</taxon>
        <taxon>Insecta</taxon>
        <taxon>Pterygota</taxon>
        <taxon>Neoptera</taxon>
        <taxon>Endopterygota</taxon>
        <taxon>Lepidoptera</taxon>
        <taxon>Glossata</taxon>
        <taxon>Ditrysia</taxon>
        <taxon>Bombycoidea</taxon>
        <taxon>Bombycidae</taxon>
        <taxon>Bombycinae</taxon>
        <taxon>Bombyx</taxon>
    </lineage>
</organism>
<name>A0A6J2KS66_BOMMA</name>
<keyword evidence="6" id="KW-0804">Transcription</keyword>
<sequence length="892" mass="99395">MVVKVDTANKLKYCLKRKAGRSIIERRPIFSPDGESVAVIVEDIVHVYNVQTCELVRTLESETPIDGFVGIEFPQNEDYNLYGCSKSGLVTIWTWDKGAVLRDTHLQIPANLIVLTFDLINENECFITGAGGSYSKNIHYASYSIKTGELLCEYGTRIWNTQPLIKVALGWNNDDRFAAICNGTKSLYIQSIYNQNTSAIFYNFSEYRIVSVACHKSINTLAVTDTLGRATVIRGNLYDIRNAAKEVFHWHCLPPMALCFSMQGNYLYSGGVESVLVKWTLGSLAYKAAEKSFLPRLPGLVRYITTNNTHIAITLTNNSIVIANAQMHAVGTIAECGGVSPTARTLEPVLIYQHKLGALLMHGPTGHLQLYSTTSNKVLYNIDITGQNRIQPERWNLMPLQTEITCASLSPNGQWLVTSEYRNDGFMYPEERLKFWTINQNNKQKSPFLMNTCINLSHGGCRVVALAFSYDGKLCVSSGLDQKFRVWEFDCSNNKRGIWVCLTACYYSSGVAQYLSQGILNNFKIGHSEPSDDFTQFPYMKEMRKDDPVKKLANFHNEYTITDDRMSAGSCSNSENEMSGLAMSRDGSLIAAWFGCKLTLWDTYLCTLRTSLSHPALRPKGVDVKFGNNDAAHYLVCTTESCLAVWSLLSLTVKWLVQLNPMALCSDLLSNKMAVVTSNNDIHIFTPHSSKPLMSQQRVSDPNLGVFKKCAFGASTKDGVTLYLLRNDVEVFSFEPEKTKEGRLESIPHSNAPVSKFSTLLAEQQLSAVRRGAPVDTLASDVDATSSAAISNISMAPPYMTPPVSLLCTTFLQELAGQEEPKDDEFTDLEEKMNVDQSSDEEDDVIKLNGPYAPRATELWTPNYEAVKAKKLNRILEDPFIDLHATSSLFGI</sequence>
<evidence type="ECO:0000256" key="7">
    <source>
        <dbReference type="ARBA" id="ARBA00023242"/>
    </source>
</evidence>
<dbReference type="InterPro" id="IPR001680">
    <property type="entry name" value="WD40_rpt"/>
</dbReference>
<dbReference type="GO" id="GO:0032040">
    <property type="term" value="C:small-subunit processome"/>
    <property type="evidence" value="ECO:0007669"/>
    <property type="project" value="InterPro"/>
</dbReference>
<comment type="subcellular location">
    <subcellularLocation>
        <location evidence="1">Nucleus</location>
        <location evidence="1">Nucleolus</location>
    </subcellularLocation>
</comment>